<dbReference type="PROSITE" id="PS51293">
    <property type="entry name" value="SANT"/>
    <property type="match status" value="1"/>
</dbReference>
<dbReference type="SUPFAM" id="SSF46689">
    <property type="entry name" value="Homeodomain-like"/>
    <property type="match status" value="1"/>
</dbReference>
<accession>A0A409YYJ0</accession>
<evidence type="ECO:0000313" key="6">
    <source>
        <dbReference type="Proteomes" id="UP000284842"/>
    </source>
</evidence>
<keyword evidence="6" id="KW-1185">Reference proteome</keyword>
<feature type="domain" description="SANT" evidence="3">
    <location>
        <begin position="1"/>
        <end position="27"/>
    </location>
</feature>
<organism evidence="5 6">
    <name type="scientific">Panaeolus cyanescens</name>
    <dbReference type="NCBI Taxonomy" id="181874"/>
    <lineage>
        <taxon>Eukaryota</taxon>
        <taxon>Fungi</taxon>
        <taxon>Dikarya</taxon>
        <taxon>Basidiomycota</taxon>
        <taxon>Agaricomycotina</taxon>
        <taxon>Agaricomycetes</taxon>
        <taxon>Agaricomycetidae</taxon>
        <taxon>Agaricales</taxon>
        <taxon>Agaricineae</taxon>
        <taxon>Galeropsidaceae</taxon>
        <taxon>Panaeolus</taxon>
    </lineage>
</organism>
<dbReference type="Pfam" id="PF00249">
    <property type="entry name" value="Myb_DNA-binding"/>
    <property type="match status" value="1"/>
</dbReference>
<evidence type="ECO:0000259" key="3">
    <source>
        <dbReference type="PROSITE" id="PS51293"/>
    </source>
</evidence>
<dbReference type="OrthoDB" id="608866at2759"/>
<evidence type="ECO:0000256" key="1">
    <source>
        <dbReference type="SAM" id="MobiDB-lite"/>
    </source>
</evidence>
<dbReference type="InterPro" id="IPR009057">
    <property type="entry name" value="Homeodomain-like_sf"/>
</dbReference>
<evidence type="ECO:0000259" key="2">
    <source>
        <dbReference type="PROSITE" id="PS50090"/>
    </source>
</evidence>
<reference evidence="5 6" key="1">
    <citation type="journal article" date="2018" name="Evol. Lett.">
        <title>Horizontal gene cluster transfer increased hallucinogenic mushroom diversity.</title>
        <authorList>
            <person name="Reynolds H.T."/>
            <person name="Vijayakumar V."/>
            <person name="Gluck-Thaler E."/>
            <person name="Korotkin H.B."/>
            <person name="Matheny P.B."/>
            <person name="Slot J.C."/>
        </authorList>
    </citation>
    <scope>NUCLEOTIDE SEQUENCE [LARGE SCALE GENOMIC DNA]</scope>
    <source>
        <strain evidence="5 6">2629</strain>
    </source>
</reference>
<dbReference type="InterPro" id="IPR017930">
    <property type="entry name" value="Myb_dom"/>
</dbReference>
<feature type="domain" description="HTH myb-type" evidence="4">
    <location>
        <begin position="1"/>
        <end position="30"/>
    </location>
</feature>
<dbReference type="EMBL" id="NHTK01000202">
    <property type="protein sequence ID" value="PPR07993.1"/>
    <property type="molecule type" value="Genomic_DNA"/>
</dbReference>
<dbReference type="InterPro" id="IPR017884">
    <property type="entry name" value="SANT_dom"/>
</dbReference>
<dbReference type="Proteomes" id="UP000284842">
    <property type="component" value="Unassembled WGS sequence"/>
</dbReference>
<dbReference type="InterPro" id="IPR001005">
    <property type="entry name" value="SANT/Myb"/>
</dbReference>
<name>A0A409YYJ0_9AGAR</name>
<sequence length="290" mass="32298">MPRWTKEEYEMLKKGIEKHGVGRWQKILAEESAFFHPKRSATSLRDKHRYERLREEGRRRVVRSAESAERTPGPYDSIDTSAVAVSPAGPHPQTFVHVSSTTLSSCPPIRMGACYPRDIPPAVSNINPPRLERDFHVQSDTQRSSQGEYRSLAATGFTDLAPGYMGTTSSIISEANLQYHDVKYPTPRMVTQLPYTCHPLIPNTSNPRASASNYYDRASGTSINMAGNYGPWQTSGQELPSFGWTNQQVQYSTISGSHVASNSTGHFLSIPSVTSGFQAEDQDVRDWQEG</sequence>
<dbReference type="Gene3D" id="1.10.246.220">
    <property type="match status" value="1"/>
</dbReference>
<proteinExistence type="predicted"/>
<dbReference type="AlphaFoldDB" id="A0A409YYJ0"/>
<dbReference type="PROSITE" id="PS50090">
    <property type="entry name" value="MYB_LIKE"/>
    <property type="match status" value="1"/>
</dbReference>
<evidence type="ECO:0000259" key="4">
    <source>
        <dbReference type="PROSITE" id="PS51294"/>
    </source>
</evidence>
<dbReference type="CDD" id="cd11660">
    <property type="entry name" value="SANT_TRF"/>
    <property type="match status" value="1"/>
</dbReference>
<gene>
    <name evidence="5" type="ORF">CVT24_002705</name>
</gene>
<dbReference type="PROSITE" id="PS51294">
    <property type="entry name" value="HTH_MYB"/>
    <property type="match status" value="1"/>
</dbReference>
<protein>
    <submittedName>
        <fullName evidence="5">Uncharacterized protein</fullName>
    </submittedName>
</protein>
<evidence type="ECO:0000313" key="5">
    <source>
        <dbReference type="EMBL" id="PPR07993.1"/>
    </source>
</evidence>
<dbReference type="InParanoid" id="A0A409YYJ0"/>
<comment type="caution">
    <text evidence="5">The sequence shown here is derived from an EMBL/GenBank/DDBJ whole genome shotgun (WGS) entry which is preliminary data.</text>
</comment>
<feature type="domain" description="Myb-like" evidence="2">
    <location>
        <begin position="1"/>
        <end position="47"/>
    </location>
</feature>
<feature type="region of interest" description="Disordered" evidence="1">
    <location>
        <begin position="57"/>
        <end position="77"/>
    </location>
</feature>